<feature type="compositionally biased region" description="Low complexity" evidence="1">
    <location>
        <begin position="108"/>
        <end position="119"/>
    </location>
</feature>
<evidence type="ECO:0008006" key="4">
    <source>
        <dbReference type="Google" id="ProtNLM"/>
    </source>
</evidence>
<dbReference type="EMBL" id="JBHSKF010000006">
    <property type="protein sequence ID" value="MFC5288260.1"/>
    <property type="molecule type" value="Genomic_DNA"/>
</dbReference>
<dbReference type="RefSeq" id="WP_378248060.1">
    <property type="nucleotide sequence ID" value="NZ_JBHSKF010000006.1"/>
</dbReference>
<dbReference type="Proteomes" id="UP001596157">
    <property type="component" value="Unassembled WGS sequence"/>
</dbReference>
<keyword evidence="3" id="KW-1185">Reference proteome</keyword>
<feature type="region of interest" description="Disordered" evidence="1">
    <location>
        <begin position="491"/>
        <end position="516"/>
    </location>
</feature>
<organism evidence="2 3">
    <name type="scientific">Actinokineospora guangxiensis</name>
    <dbReference type="NCBI Taxonomy" id="1490288"/>
    <lineage>
        <taxon>Bacteria</taxon>
        <taxon>Bacillati</taxon>
        <taxon>Actinomycetota</taxon>
        <taxon>Actinomycetes</taxon>
        <taxon>Pseudonocardiales</taxon>
        <taxon>Pseudonocardiaceae</taxon>
        <taxon>Actinokineospora</taxon>
    </lineage>
</organism>
<comment type="caution">
    <text evidence="2">The sequence shown here is derived from an EMBL/GenBank/DDBJ whole genome shotgun (WGS) entry which is preliminary data.</text>
</comment>
<gene>
    <name evidence="2" type="ORF">ACFPM7_14465</name>
</gene>
<protein>
    <recommendedName>
        <fullName evidence="4">SWIM-type domain-containing protein</fullName>
    </recommendedName>
</protein>
<accession>A0ABW0ES14</accession>
<name>A0ABW0ES14_9PSEU</name>
<proteinExistence type="predicted"/>
<evidence type="ECO:0000313" key="2">
    <source>
        <dbReference type="EMBL" id="MFC5288260.1"/>
    </source>
</evidence>
<sequence>MPALSDPSAGPLPRVAPAVVADVLDALPPRLRKRVDAALDRAAEWSVAVDGDVARVEVDEETSLVWTLRGGVLASADDLVCGCLLAPKCLHRGIAVAAAGVADPAADPIADPVADDPGVPVGGESGGPREEEPSGDAPVPDVTESERVAASALWEAAAAVLRGGASGSGAVVRAELLRAVHSARVAGLHRAAAGGLRVAAALAAARASDGSFDRETLSTDLLDLLLLCHDLRSGAGSPAHLRGTARREYRPVGSLRLYGLCTEAVVSATGYAGVVTHLATEDGRLWTVPALMPGTRERVAIAAGGPVALGESGHTHRALGRGGLLLTGGTASPDRRLGAGKSVRAVAAPGAAWTDPALDALWATPLTDQVSRALAAYDLPDEDRPAGDTLLFLTAEVLGAAGSALRVRTAESHPDDAAGAHLDLTADDDLTRQNLRLLAAVPGVTRRFIARLHPDHPGTATAIAVSGNLTLPATWSSLANLSLDPLQRAHTALPNTTPQDTQPSHDMPPSHRPIPRPDRVPAPMRPLANAVHRAALGGRSIAALPDTAQYAKRLSAVGLTTSAAILTALSTAARDRHRDPFGRLNADTTSAFPTAWLLAALHVRETTRSLTRHTWLSTAEPHP</sequence>
<evidence type="ECO:0000256" key="1">
    <source>
        <dbReference type="SAM" id="MobiDB-lite"/>
    </source>
</evidence>
<feature type="compositionally biased region" description="Polar residues" evidence="1">
    <location>
        <begin position="493"/>
        <end position="504"/>
    </location>
</feature>
<evidence type="ECO:0000313" key="3">
    <source>
        <dbReference type="Proteomes" id="UP001596157"/>
    </source>
</evidence>
<reference evidence="3" key="1">
    <citation type="journal article" date="2019" name="Int. J. Syst. Evol. Microbiol.">
        <title>The Global Catalogue of Microorganisms (GCM) 10K type strain sequencing project: providing services to taxonomists for standard genome sequencing and annotation.</title>
        <authorList>
            <consortium name="The Broad Institute Genomics Platform"/>
            <consortium name="The Broad Institute Genome Sequencing Center for Infectious Disease"/>
            <person name="Wu L."/>
            <person name="Ma J."/>
        </authorList>
    </citation>
    <scope>NUCLEOTIDE SEQUENCE [LARGE SCALE GENOMIC DNA]</scope>
    <source>
        <strain evidence="3">CCUG 59778</strain>
    </source>
</reference>
<feature type="region of interest" description="Disordered" evidence="1">
    <location>
        <begin position="108"/>
        <end position="144"/>
    </location>
</feature>